<name>A0A0M0J5Z7_9EUKA</name>
<dbReference type="EMBL" id="JWZX01003346">
    <property type="protein sequence ID" value="KOO21643.1"/>
    <property type="molecule type" value="Genomic_DNA"/>
</dbReference>
<accession>A0A0M0J5Z7</accession>
<dbReference type="Pfam" id="PF06966">
    <property type="entry name" value="DUF1295"/>
    <property type="match status" value="1"/>
</dbReference>
<dbReference type="InterPro" id="IPR010721">
    <property type="entry name" value="UstE-like"/>
</dbReference>
<evidence type="ECO:0000313" key="3">
    <source>
        <dbReference type="Proteomes" id="UP000037460"/>
    </source>
</evidence>
<keyword evidence="1" id="KW-0472">Membrane</keyword>
<evidence type="ECO:0000313" key="2">
    <source>
        <dbReference type="EMBL" id="KOO21643.1"/>
    </source>
</evidence>
<dbReference type="Gene3D" id="1.20.120.1630">
    <property type="match status" value="1"/>
</dbReference>
<comment type="caution">
    <text evidence="2">The sequence shown here is derived from an EMBL/GenBank/DDBJ whole genome shotgun (WGS) entry which is preliminary data.</text>
</comment>
<organism evidence="2 3">
    <name type="scientific">Chrysochromulina tobinii</name>
    <dbReference type="NCBI Taxonomy" id="1460289"/>
    <lineage>
        <taxon>Eukaryota</taxon>
        <taxon>Haptista</taxon>
        <taxon>Haptophyta</taxon>
        <taxon>Prymnesiophyceae</taxon>
        <taxon>Prymnesiales</taxon>
        <taxon>Chrysochromulinaceae</taxon>
        <taxon>Chrysochromulina</taxon>
    </lineage>
</organism>
<dbReference type="OrthoDB" id="201504at2759"/>
<feature type="transmembrane region" description="Helical" evidence="1">
    <location>
        <begin position="108"/>
        <end position="132"/>
    </location>
</feature>
<dbReference type="Proteomes" id="UP000037460">
    <property type="component" value="Unassembled WGS sequence"/>
</dbReference>
<feature type="transmembrane region" description="Helical" evidence="1">
    <location>
        <begin position="12"/>
        <end position="30"/>
    </location>
</feature>
<sequence length="282" mass="31547">MPESADPTEDVAADALTLLSICVLLWLVSLRLGKTWPVDFIWSGWPLLQCALIIARDPHGGLFARRALTCTLVALWGGRLTYNFVSRGGIGHEDWRYTDMRQQFGSHFWWVSFFSVFLGQSIFMFGGCLSLYDALLETHALDVFDAAAACVSLGAISLEATADLQMDAFQRERRMVTTAPVIDRGVWLWSRHPNYFAEASWWWGLWFLSARSGGPGGLAWIGPAGITSLFLLISIKLLEDRQLRTKGAAYLEYMRDVPSDLIPIPPALARVLGPQWLTLGRH</sequence>
<gene>
    <name evidence="2" type="ORF">Ctob_000966</name>
</gene>
<dbReference type="AlphaFoldDB" id="A0A0M0J5Z7"/>
<dbReference type="GO" id="GO:0016020">
    <property type="term" value="C:membrane"/>
    <property type="evidence" value="ECO:0007669"/>
    <property type="project" value="TreeGrafter"/>
</dbReference>
<reference evidence="3" key="1">
    <citation type="journal article" date="2015" name="PLoS Genet.">
        <title>Genome Sequence and Transcriptome Analyses of Chrysochromulina tobin: Metabolic Tools for Enhanced Algal Fitness in the Prominent Order Prymnesiales (Haptophyceae).</title>
        <authorList>
            <person name="Hovde B.T."/>
            <person name="Deodato C.R."/>
            <person name="Hunsperger H.M."/>
            <person name="Ryken S.A."/>
            <person name="Yost W."/>
            <person name="Jha R.K."/>
            <person name="Patterson J."/>
            <person name="Monnat R.J. Jr."/>
            <person name="Barlow S.B."/>
            <person name="Starkenburg S.R."/>
            <person name="Cattolico R.A."/>
        </authorList>
    </citation>
    <scope>NUCLEOTIDE SEQUENCE</scope>
    <source>
        <strain evidence="3">CCMP291</strain>
    </source>
</reference>
<dbReference type="PANTHER" id="PTHR32251:SF23">
    <property type="entry name" value="3-OXO-5-ALPHA-STEROID 4-DEHYDROGENASE (DUF1295)"/>
    <property type="match status" value="1"/>
</dbReference>
<keyword evidence="1" id="KW-0812">Transmembrane</keyword>
<keyword evidence="3" id="KW-1185">Reference proteome</keyword>
<evidence type="ECO:0000256" key="1">
    <source>
        <dbReference type="SAM" id="Phobius"/>
    </source>
</evidence>
<protein>
    <submittedName>
        <fullName evidence="2">Membrane protein</fullName>
    </submittedName>
</protein>
<keyword evidence="1" id="KW-1133">Transmembrane helix</keyword>
<feature type="transmembrane region" description="Helical" evidence="1">
    <location>
        <begin position="217"/>
        <end position="238"/>
    </location>
</feature>
<proteinExistence type="predicted"/>
<dbReference type="PANTHER" id="PTHR32251">
    <property type="entry name" value="3-OXO-5-ALPHA-STEROID 4-DEHYDROGENASE"/>
    <property type="match status" value="1"/>
</dbReference>